<dbReference type="Proteomes" id="UP000249203">
    <property type="component" value="Unassembled WGS sequence"/>
</dbReference>
<comment type="caution">
    <text evidence="1">The sequence shown here is derived from an EMBL/GenBank/DDBJ whole genome shotgun (WGS) entry which is preliminary data.</text>
</comment>
<reference evidence="1 3" key="2">
    <citation type="submission" date="2018-06" db="EMBL/GenBank/DDBJ databases">
        <title>Genomic Encyclopedia of Type Strains, Phase III (KMG-III): the genomes of soil and plant-associated and newly described type strains.</title>
        <authorList>
            <person name="Whitman W."/>
        </authorList>
    </citation>
    <scope>NUCLEOTIDE SEQUENCE [LARGE SCALE GENOMIC DNA]</scope>
    <source>
        <strain evidence="1 3">CGMCC 1.15366</strain>
    </source>
</reference>
<proteinExistence type="predicted"/>
<dbReference type="RefSeq" id="WP_157983275.1">
    <property type="nucleotide sequence ID" value="NZ_PIPK01000016.1"/>
</dbReference>
<dbReference type="Proteomes" id="UP000287865">
    <property type="component" value="Unassembled WGS sequence"/>
</dbReference>
<dbReference type="EMBL" id="QLMD01000016">
    <property type="protein sequence ID" value="RAJ93673.1"/>
    <property type="molecule type" value="Genomic_DNA"/>
</dbReference>
<evidence type="ECO:0000313" key="1">
    <source>
        <dbReference type="EMBL" id="RAJ93673.1"/>
    </source>
</evidence>
<dbReference type="InterPro" id="IPR038695">
    <property type="entry name" value="Saro_0823-like_sf"/>
</dbReference>
<protein>
    <submittedName>
        <fullName evidence="1">DUF192 protein</fullName>
    </submittedName>
</protein>
<organism evidence="1 3">
    <name type="scientific">Aliidiomarina maris</name>
    <dbReference type="NCBI Taxonomy" id="531312"/>
    <lineage>
        <taxon>Bacteria</taxon>
        <taxon>Pseudomonadati</taxon>
        <taxon>Pseudomonadota</taxon>
        <taxon>Gammaproteobacteria</taxon>
        <taxon>Alteromonadales</taxon>
        <taxon>Idiomarinaceae</taxon>
        <taxon>Aliidiomarina</taxon>
    </lineage>
</organism>
<evidence type="ECO:0000313" key="4">
    <source>
        <dbReference type="Proteomes" id="UP000287865"/>
    </source>
</evidence>
<keyword evidence="4" id="KW-1185">Reference proteome</keyword>
<reference evidence="2 4" key="1">
    <citation type="journal article" date="2018" name="Front. Microbiol.">
        <title>Genome-Based Analysis Reveals the Taxonomy and Diversity of the Family Idiomarinaceae.</title>
        <authorList>
            <person name="Liu Y."/>
            <person name="Lai Q."/>
            <person name="Shao Z."/>
        </authorList>
    </citation>
    <scope>NUCLEOTIDE SEQUENCE [LARGE SCALE GENOMIC DNA]</scope>
    <source>
        <strain evidence="2 4">CF12-14</strain>
    </source>
</reference>
<evidence type="ECO:0000313" key="3">
    <source>
        <dbReference type="Proteomes" id="UP000249203"/>
    </source>
</evidence>
<dbReference type="AlphaFoldDB" id="A0A327WNC5"/>
<sequence length="145" mass="16231">MNRQSANDLMLWQGRVIIADTPWQRLRGWYGRADSTNSPAISAVLLTACRAVHSIALQRQLHLCWLDASGRCIHLTPSLKPWRLAACAAATQVLEIDVRALSARLLPQIFGSQLRICHDHAGYVYASLNIGTHDIPKQTETFKYP</sequence>
<dbReference type="EMBL" id="PIPK01000016">
    <property type="protein sequence ID" value="RUO19390.1"/>
    <property type="molecule type" value="Genomic_DNA"/>
</dbReference>
<dbReference type="Gene3D" id="2.60.120.1140">
    <property type="entry name" value="Protein of unknown function DUF192"/>
    <property type="match status" value="1"/>
</dbReference>
<gene>
    <name evidence="1" type="ORF">B0I24_11631</name>
    <name evidence="2" type="ORF">CWE07_12980</name>
</gene>
<name>A0A327WNC5_9GAMM</name>
<evidence type="ECO:0000313" key="2">
    <source>
        <dbReference type="EMBL" id="RUO19390.1"/>
    </source>
</evidence>
<accession>A0A327WNC5</accession>